<evidence type="ECO:0000313" key="3">
    <source>
        <dbReference type="Proteomes" id="UP001500610"/>
    </source>
</evidence>
<keyword evidence="3" id="KW-1185">Reference proteome</keyword>
<accession>A0ABP9IVM1</accession>
<feature type="region of interest" description="Disordered" evidence="1">
    <location>
        <begin position="1"/>
        <end position="23"/>
    </location>
</feature>
<proteinExistence type="predicted"/>
<protein>
    <recommendedName>
        <fullName evidence="4">HNH endonuclease</fullName>
    </recommendedName>
</protein>
<feature type="region of interest" description="Disordered" evidence="1">
    <location>
        <begin position="110"/>
        <end position="129"/>
    </location>
</feature>
<gene>
    <name evidence="2" type="ORF">GCM10023257_66390</name>
</gene>
<evidence type="ECO:0000256" key="1">
    <source>
        <dbReference type="SAM" id="MobiDB-lite"/>
    </source>
</evidence>
<dbReference type="EMBL" id="BAABIV010000034">
    <property type="protein sequence ID" value="GAA5010169.1"/>
    <property type="molecule type" value="Genomic_DNA"/>
</dbReference>
<name>A0ABP9IVM1_9ACTN</name>
<comment type="caution">
    <text evidence="2">The sequence shown here is derived from an EMBL/GenBank/DDBJ whole genome shotgun (WGS) entry which is preliminary data.</text>
</comment>
<organism evidence="2 3">
    <name type="scientific">Streptomyces hyderabadensis</name>
    <dbReference type="NCBI Taxonomy" id="598549"/>
    <lineage>
        <taxon>Bacteria</taxon>
        <taxon>Bacillati</taxon>
        <taxon>Actinomycetota</taxon>
        <taxon>Actinomycetes</taxon>
        <taxon>Kitasatosporales</taxon>
        <taxon>Streptomycetaceae</taxon>
        <taxon>Streptomyces</taxon>
    </lineage>
</organism>
<evidence type="ECO:0008006" key="4">
    <source>
        <dbReference type="Google" id="ProtNLM"/>
    </source>
</evidence>
<evidence type="ECO:0000313" key="2">
    <source>
        <dbReference type="EMBL" id="GAA5010169.1"/>
    </source>
</evidence>
<sequence length="129" mass="14345">MAKATGRGSYARTTPDRYGFPRLRRPRTKQHFGFSTGDLVRATVPTGSWAGTWTGRVSVRARGQHSITTRTGRINVFHTHLQVLQRGDGYLYSTREEPVRSACRKKRLIEGQRVPNVGPTPKGGDPANV</sequence>
<dbReference type="Proteomes" id="UP001500610">
    <property type="component" value="Unassembled WGS sequence"/>
</dbReference>
<reference evidence="3" key="1">
    <citation type="journal article" date="2019" name="Int. J. Syst. Evol. Microbiol.">
        <title>The Global Catalogue of Microorganisms (GCM) 10K type strain sequencing project: providing services to taxonomists for standard genome sequencing and annotation.</title>
        <authorList>
            <consortium name="The Broad Institute Genomics Platform"/>
            <consortium name="The Broad Institute Genome Sequencing Center for Infectious Disease"/>
            <person name="Wu L."/>
            <person name="Ma J."/>
        </authorList>
    </citation>
    <scope>NUCLEOTIDE SEQUENCE [LARGE SCALE GENOMIC DNA]</scope>
    <source>
        <strain evidence="3">JCM 17657</strain>
    </source>
</reference>